<evidence type="ECO:0000313" key="1">
    <source>
        <dbReference type="EMBL" id="VFR81084.1"/>
    </source>
</evidence>
<accession>A0A484U2D0</accession>
<sequence>MNQSPKVLFMSAATYDSAVAQGILAPDHPAVRIDDIVNEGLVVEVDASVLMSPDSVRLCRVLSIHPPRKAADPAAKEAE</sequence>
<proteinExistence type="predicted"/>
<dbReference type="AlphaFoldDB" id="A0A484U2D0"/>
<organism evidence="1">
    <name type="scientific">plant metagenome</name>
    <dbReference type="NCBI Taxonomy" id="1297885"/>
    <lineage>
        <taxon>unclassified sequences</taxon>
        <taxon>metagenomes</taxon>
        <taxon>organismal metagenomes</taxon>
    </lineage>
</organism>
<protein>
    <submittedName>
        <fullName evidence="1">Uncharacterized protein</fullName>
    </submittedName>
</protein>
<gene>
    <name evidence="1" type="ORF">RAN3_2516</name>
</gene>
<name>A0A484U2D0_9ZZZZ</name>
<reference evidence="1" key="1">
    <citation type="submission" date="2019-03" db="EMBL/GenBank/DDBJ databases">
        <authorList>
            <person name="Danneels B."/>
        </authorList>
    </citation>
    <scope>NUCLEOTIDE SEQUENCE</scope>
</reference>
<dbReference type="EMBL" id="CAADIO010000004">
    <property type="protein sequence ID" value="VFR81084.1"/>
    <property type="molecule type" value="Genomic_DNA"/>
</dbReference>